<evidence type="ECO:0000313" key="2">
    <source>
        <dbReference type="EMBL" id="KAK8880191.1"/>
    </source>
</evidence>
<feature type="compositionally biased region" description="Basic and acidic residues" evidence="1">
    <location>
        <begin position="22"/>
        <end position="35"/>
    </location>
</feature>
<proteinExistence type="predicted"/>
<feature type="region of interest" description="Disordered" evidence="1">
    <location>
        <begin position="1"/>
        <end position="35"/>
    </location>
</feature>
<gene>
    <name evidence="2" type="ORF">PGQ11_001485</name>
</gene>
<organism evidence="2 3">
    <name type="scientific">Apiospora arundinis</name>
    <dbReference type="NCBI Taxonomy" id="335852"/>
    <lineage>
        <taxon>Eukaryota</taxon>
        <taxon>Fungi</taxon>
        <taxon>Dikarya</taxon>
        <taxon>Ascomycota</taxon>
        <taxon>Pezizomycotina</taxon>
        <taxon>Sordariomycetes</taxon>
        <taxon>Xylariomycetidae</taxon>
        <taxon>Amphisphaeriales</taxon>
        <taxon>Apiosporaceae</taxon>
        <taxon>Apiospora</taxon>
    </lineage>
</organism>
<reference evidence="2 3" key="1">
    <citation type="journal article" date="2024" name="IMA Fungus">
        <title>Apiospora arundinis, a panoply of carbohydrate-active enzymes and secondary metabolites.</title>
        <authorList>
            <person name="Sorensen T."/>
            <person name="Petersen C."/>
            <person name="Muurmann A.T."/>
            <person name="Christiansen J.V."/>
            <person name="Brundto M.L."/>
            <person name="Overgaard C.K."/>
            <person name="Boysen A.T."/>
            <person name="Wollenberg R.D."/>
            <person name="Larsen T.O."/>
            <person name="Sorensen J.L."/>
            <person name="Nielsen K.L."/>
            <person name="Sondergaard T.E."/>
        </authorList>
    </citation>
    <scope>NUCLEOTIDE SEQUENCE [LARGE SCALE GENOMIC DNA]</scope>
    <source>
        <strain evidence="2 3">AAU 773</strain>
    </source>
</reference>
<sequence length="86" mass="9499">MPDTKQQTSSTNQYGDSSGGRPRIEPDPKKSKYRVQDKVYLLSGRTQLGPYTVDDIVSPRVYTLSDGNGNRVNNGAHVAEKDLILC</sequence>
<evidence type="ECO:0000313" key="3">
    <source>
        <dbReference type="Proteomes" id="UP001390339"/>
    </source>
</evidence>
<protein>
    <submittedName>
        <fullName evidence="2">Uncharacterized protein</fullName>
    </submittedName>
</protein>
<name>A0ABR2JNZ3_9PEZI</name>
<dbReference type="EMBL" id="JAPCWZ010000001">
    <property type="protein sequence ID" value="KAK8880191.1"/>
    <property type="molecule type" value="Genomic_DNA"/>
</dbReference>
<evidence type="ECO:0000256" key="1">
    <source>
        <dbReference type="SAM" id="MobiDB-lite"/>
    </source>
</evidence>
<feature type="compositionally biased region" description="Polar residues" evidence="1">
    <location>
        <begin position="1"/>
        <end position="16"/>
    </location>
</feature>
<keyword evidence="3" id="KW-1185">Reference proteome</keyword>
<accession>A0ABR2JNZ3</accession>
<dbReference type="Proteomes" id="UP001390339">
    <property type="component" value="Unassembled WGS sequence"/>
</dbReference>
<comment type="caution">
    <text evidence="2">The sequence shown here is derived from an EMBL/GenBank/DDBJ whole genome shotgun (WGS) entry which is preliminary data.</text>
</comment>